<name>A0A429ZFK6_9ENTE</name>
<evidence type="ECO:0000256" key="1">
    <source>
        <dbReference type="SAM" id="Phobius"/>
    </source>
</evidence>
<sequence length="349" mass="39458">MLLIISLFLILPCFLFLYWFNQKPTSLLTGGFFLYLLGGIFLVTVLLLEKFSQSLALLLALPVILVLLVCGLFGIYGIIIALFWNEGVLLKHERPSFSNFLPLIIATALIFFEISLFFVTTKLSNTVILSLFGFLNLAVFYFGFIFILYSLTCLLFNLFPLNQPVDYIIVLGAGLNKDKVTPLLASRIQAAITLYHKQEERFNHQPTLILSGGQGADEEISEALAMANYIHEEGYQLNTLHLEDKSTNTRENLIFSEKIAREQDGISSFKNKRVVLATNNYHLLRAGKLAAEQGIKVRGVGSKTRLYYLPTAFIREYVGYLVMTKKKHLWVIISLFILSLIPLLLTLLT</sequence>
<dbReference type="PANTHER" id="PTHR30336">
    <property type="entry name" value="INNER MEMBRANE PROTEIN, PROBABLE PERMEASE"/>
    <property type="match status" value="1"/>
</dbReference>
<dbReference type="Pfam" id="PF02698">
    <property type="entry name" value="DUF218"/>
    <property type="match status" value="1"/>
</dbReference>
<keyword evidence="1" id="KW-0472">Membrane</keyword>
<dbReference type="OrthoDB" id="9782395at2"/>
<keyword evidence="4" id="KW-1185">Reference proteome</keyword>
<feature type="transmembrane region" description="Helical" evidence="1">
    <location>
        <begin position="55"/>
        <end position="84"/>
    </location>
</feature>
<dbReference type="GO" id="GO:0005886">
    <property type="term" value="C:plasma membrane"/>
    <property type="evidence" value="ECO:0007669"/>
    <property type="project" value="TreeGrafter"/>
</dbReference>
<dbReference type="RefSeq" id="WP_126781792.1">
    <property type="nucleotide sequence ID" value="NZ_NGJU01000022.1"/>
</dbReference>
<protein>
    <recommendedName>
        <fullName evidence="2">DUF218 domain-containing protein</fullName>
    </recommendedName>
</protein>
<dbReference type="AlphaFoldDB" id="A0A429ZFK6"/>
<organism evidence="3 4">
    <name type="scientific">Vagococcus salmoninarum</name>
    <dbReference type="NCBI Taxonomy" id="2739"/>
    <lineage>
        <taxon>Bacteria</taxon>
        <taxon>Bacillati</taxon>
        <taxon>Bacillota</taxon>
        <taxon>Bacilli</taxon>
        <taxon>Lactobacillales</taxon>
        <taxon>Enterococcaceae</taxon>
        <taxon>Vagococcus</taxon>
    </lineage>
</organism>
<dbReference type="GO" id="GO:0043164">
    <property type="term" value="P:Gram-negative-bacterium-type cell wall biogenesis"/>
    <property type="evidence" value="ECO:0007669"/>
    <property type="project" value="TreeGrafter"/>
</dbReference>
<dbReference type="InterPro" id="IPR014729">
    <property type="entry name" value="Rossmann-like_a/b/a_fold"/>
</dbReference>
<keyword evidence="1" id="KW-0812">Transmembrane</keyword>
<dbReference type="InterPro" id="IPR051599">
    <property type="entry name" value="Cell_Envelope_Assoc"/>
</dbReference>
<reference evidence="3 4" key="1">
    <citation type="submission" date="2017-05" db="EMBL/GenBank/DDBJ databases">
        <title>Vagococcus spp. assemblies.</title>
        <authorList>
            <person name="Gulvik C.A."/>
        </authorList>
    </citation>
    <scope>NUCLEOTIDE SEQUENCE [LARGE SCALE GENOMIC DNA]</scope>
    <source>
        <strain evidence="3 4">NCFB 2777</strain>
    </source>
</reference>
<feature type="transmembrane region" description="Helical" evidence="1">
    <location>
        <begin position="329"/>
        <end position="348"/>
    </location>
</feature>
<evidence type="ECO:0000259" key="2">
    <source>
        <dbReference type="Pfam" id="PF02698"/>
    </source>
</evidence>
<feature type="transmembrane region" description="Helical" evidence="1">
    <location>
        <begin position="32"/>
        <end position="48"/>
    </location>
</feature>
<dbReference type="Gene3D" id="3.40.50.620">
    <property type="entry name" value="HUPs"/>
    <property type="match status" value="1"/>
</dbReference>
<dbReference type="GO" id="GO:0000270">
    <property type="term" value="P:peptidoglycan metabolic process"/>
    <property type="evidence" value="ECO:0007669"/>
    <property type="project" value="TreeGrafter"/>
</dbReference>
<proteinExistence type="predicted"/>
<dbReference type="CDD" id="cd06259">
    <property type="entry name" value="YdcF-like"/>
    <property type="match status" value="1"/>
</dbReference>
<accession>A0A429ZFK6</accession>
<dbReference type="GeneID" id="98569251"/>
<dbReference type="PANTHER" id="PTHR30336:SF4">
    <property type="entry name" value="ENVELOPE BIOGENESIS FACTOR ELYC"/>
    <property type="match status" value="1"/>
</dbReference>
<feature type="domain" description="DUF218" evidence="2">
    <location>
        <begin position="166"/>
        <end position="319"/>
    </location>
</feature>
<evidence type="ECO:0000313" key="3">
    <source>
        <dbReference type="EMBL" id="RST92493.1"/>
    </source>
</evidence>
<dbReference type="InterPro" id="IPR003848">
    <property type="entry name" value="DUF218"/>
</dbReference>
<evidence type="ECO:0000313" key="4">
    <source>
        <dbReference type="Proteomes" id="UP000287239"/>
    </source>
</evidence>
<dbReference type="Proteomes" id="UP000287239">
    <property type="component" value="Unassembled WGS sequence"/>
</dbReference>
<keyword evidence="1" id="KW-1133">Transmembrane helix</keyword>
<dbReference type="EMBL" id="NGJU01000022">
    <property type="protein sequence ID" value="RST92493.1"/>
    <property type="molecule type" value="Genomic_DNA"/>
</dbReference>
<feature type="transmembrane region" description="Helical" evidence="1">
    <location>
        <begin position="96"/>
        <end position="119"/>
    </location>
</feature>
<comment type="caution">
    <text evidence="3">The sequence shown here is derived from an EMBL/GenBank/DDBJ whole genome shotgun (WGS) entry which is preliminary data.</text>
</comment>
<gene>
    <name evidence="3" type="ORF">CBF35_12945</name>
</gene>
<feature type="transmembrane region" description="Helical" evidence="1">
    <location>
        <begin position="131"/>
        <end position="159"/>
    </location>
</feature>